<organism evidence="4 5">
    <name type="scientific">Cohaesibacter celericrescens</name>
    <dbReference type="NCBI Taxonomy" id="2067669"/>
    <lineage>
        <taxon>Bacteria</taxon>
        <taxon>Pseudomonadati</taxon>
        <taxon>Pseudomonadota</taxon>
        <taxon>Alphaproteobacteria</taxon>
        <taxon>Hyphomicrobiales</taxon>
        <taxon>Cohaesibacteraceae</taxon>
    </lineage>
</organism>
<gene>
    <name evidence="4" type="ORF">C0081_00315</name>
</gene>
<dbReference type="Proteomes" id="UP000234881">
    <property type="component" value="Unassembled WGS sequence"/>
</dbReference>
<keyword evidence="4" id="KW-0238">DNA-binding</keyword>
<dbReference type="Pfam" id="PF08279">
    <property type="entry name" value="HTH_11"/>
    <property type="match status" value="1"/>
</dbReference>
<dbReference type="InterPro" id="IPR001034">
    <property type="entry name" value="DeoR_HTH"/>
</dbReference>
<evidence type="ECO:0000256" key="2">
    <source>
        <dbReference type="ARBA" id="ARBA00023163"/>
    </source>
</evidence>
<sequence length="246" mass="27527">MRRADRLFEIVQFLRGGRLLTAQALAERLEVSKRTIYRDLAQLQGCGVPIEGEAGVGYVLASDYHVPPLTFTADEIASLVLGARMVRAWAGDDLAQAAQEALIKIDAVIPEGMRSLIDDTQMFAMSFSGSSIERSSLDALRKACKERCFLDMTYVSLEGEGSTRRVRPLGLYFWGRVWTLLAWCEIRADFRSFRVDRIKTMKQADHCFPVEAGRELKDYVAKMKAKHGIDAHGQPIKTDSQSSSCK</sequence>
<dbReference type="InterPro" id="IPR036390">
    <property type="entry name" value="WH_DNA-bd_sf"/>
</dbReference>
<dbReference type="Pfam" id="PF13280">
    <property type="entry name" value="WYL"/>
    <property type="match status" value="1"/>
</dbReference>
<dbReference type="AlphaFoldDB" id="A0A2N5XW65"/>
<dbReference type="SUPFAM" id="SSF46785">
    <property type="entry name" value="Winged helix' DNA-binding domain"/>
    <property type="match status" value="1"/>
</dbReference>
<dbReference type="OrthoDB" id="9807255at2"/>
<keyword evidence="5" id="KW-1185">Reference proteome</keyword>
<accession>A0A2N5XW65</accession>
<keyword evidence="1" id="KW-0805">Transcription regulation</keyword>
<evidence type="ECO:0000256" key="1">
    <source>
        <dbReference type="ARBA" id="ARBA00023015"/>
    </source>
</evidence>
<dbReference type="InterPro" id="IPR013196">
    <property type="entry name" value="HTH_11"/>
</dbReference>
<name>A0A2N5XW65_9HYPH</name>
<dbReference type="PANTHER" id="PTHR34580:SF3">
    <property type="entry name" value="PROTEIN PAFB"/>
    <property type="match status" value="1"/>
</dbReference>
<feature type="domain" description="HTH deoR-type" evidence="3">
    <location>
        <begin position="3"/>
        <end position="58"/>
    </location>
</feature>
<dbReference type="PANTHER" id="PTHR34580">
    <property type="match status" value="1"/>
</dbReference>
<proteinExistence type="predicted"/>
<keyword evidence="2" id="KW-0804">Transcription</keyword>
<dbReference type="GO" id="GO:0003700">
    <property type="term" value="F:DNA-binding transcription factor activity"/>
    <property type="evidence" value="ECO:0007669"/>
    <property type="project" value="InterPro"/>
</dbReference>
<dbReference type="RefSeq" id="WP_101531814.1">
    <property type="nucleotide sequence ID" value="NZ_PKUQ01000001.1"/>
</dbReference>
<dbReference type="InterPro" id="IPR026881">
    <property type="entry name" value="WYL_dom"/>
</dbReference>
<dbReference type="PROSITE" id="PS51000">
    <property type="entry name" value="HTH_DEOR_2"/>
    <property type="match status" value="1"/>
</dbReference>
<comment type="caution">
    <text evidence="4">The sequence shown here is derived from an EMBL/GenBank/DDBJ whole genome shotgun (WGS) entry which is preliminary data.</text>
</comment>
<evidence type="ECO:0000313" key="5">
    <source>
        <dbReference type="Proteomes" id="UP000234881"/>
    </source>
</evidence>
<evidence type="ECO:0000313" key="4">
    <source>
        <dbReference type="EMBL" id="PLW78729.1"/>
    </source>
</evidence>
<dbReference type="GO" id="GO:0003677">
    <property type="term" value="F:DNA binding"/>
    <property type="evidence" value="ECO:0007669"/>
    <property type="project" value="UniProtKB-KW"/>
</dbReference>
<dbReference type="PROSITE" id="PS52050">
    <property type="entry name" value="WYL"/>
    <property type="match status" value="1"/>
</dbReference>
<reference evidence="4 5" key="1">
    <citation type="submission" date="2018-01" db="EMBL/GenBank/DDBJ databases">
        <title>The draft genome sequence of Cohaesibacter sp. H1304.</title>
        <authorList>
            <person name="Wang N.-N."/>
            <person name="Du Z.-J."/>
        </authorList>
    </citation>
    <scope>NUCLEOTIDE SEQUENCE [LARGE SCALE GENOMIC DNA]</scope>
    <source>
        <strain evidence="4 5">H1304</strain>
    </source>
</reference>
<dbReference type="InterPro" id="IPR051534">
    <property type="entry name" value="CBASS_pafABC_assoc_protein"/>
</dbReference>
<dbReference type="Gene3D" id="1.10.10.10">
    <property type="entry name" value="Winged helix-like DNA-binding domain superfamily/Winged helix DNA-binding domain"/>
    <property type="match status" value="1"/>
</dbReference>
<dbReference type="EMBL" id="PKUQ01000001">
    <property type="protein sequence ID" value="PLW78729.1"/>
    <property type="molecule type" value="Genomic_DNA"/>
</dbReference>
<protein>
    <submittedName>
        <fullName evidence="4">DNA-binding transcriptional regulator</fullName>
    </submittedName>
</protein>
<dbReference type="InterPro" id="IPR036388">
    <property type="entry name" value="WH-like_DNA-bd_sf"/>
</dbReference>
<evidence type="ECO:0000259" key="3">
    <source>
        <dbReference type="PROSITE" id="PS51000"/>
    </source>
</evidence>